<dbReference type="Pfam" id="PF00440">
    <property type="entry name" value="TetR_N"/>
    <property type="match status" value="1"/>
</dbReference>
<dbReference type="Gene3D" id="1.10.10.60">
    <property type="entry name" value="Homeodomain-like"/>
    <property type="match status" value="1"/>
</dbReference>
<evidence type="ECO:0000313" key="6">
    <source>
        <dbReference type="EMBL" id="MFK2853166.1"/>
    </source>
</evidence>
<keyword evidence="3" id="KW-0804">Transcription</keyword>
<dbReference type="PROSITE" id="PS50977">
    <property type="entry name" value="HTH_TETR_2"/>
    <property type="match status" value="1"/>
</dbReference>
<dbReference type="InterPro" id="IPR001647">
    <property type="entry name" value="HTH_TetR"/>
</dbReference>
<dbReference type="RefSeq" id="WP_380016139.1">
    <property type="nucleotide sequence ID" value="NZ_JADIKI010000021.1"/>
</dbReference>
<proteinExistence type="predicted"/>
<organism evidence="6 7">
    <name type="scientific">Dyella humi</name>
    <dbReference type="NCBI Taxonomy" id="1770547"/>
    <lineage>
        <taxon>Bacteria</taxon>
        <taxon>Pseudomonadati</taxon>
        <taxon>Pseudomonadota</taxon>
        <taxon>Gammaproteobacteria</taxon>
        <taxon>Lysobacterales</taxon>
        <taxon>Rhodanobacteraceae</taxon>
        <taxon>Dyella</taxon>
    </lineage>
</organism>
<accession>A0ABW8IFR8</accession>
<keyword evidence="7" id="KW-1185">Reference proteome</keyword>
<evidence type="ECO:0000256" key="3">
    <source>
        <dbReference type="ARBA" id="ARBA00023163"/>
    </source>
</evidence>
<comment type="caution">
    <text evidence="6">The sequence shown here is derived from an EMBL/GenBank/DDBJ whole genome shotgun (WGS) entry which is preliminary data.</text>
</comment>
<evidence type="ECO:0000259" key="5">
    <source>
        <dbReference type="PROSITE" id="PS50977"/>
    </source>
</evidence>
<feature type="domain" description="HTH tetR-type" evidence="5">
    <location>
        <begin position="2"/>
        <end position="62"/>
    </location>
</feature>
<feature type="DNA-binding region" description="H-T-H motif" evidence="4">
    <location>
        <begin position="25"/>
        <end position="44"/>
    </location>
</feature>
<dbReference type="PANTHER" id="PTHR47506:SF7">
    <property type="entry name" value="TRANSCRIPTIONAL REGULATORY PROTEIN"/>
    <property type="match status" value="1"/>
</dbReference>
<dbReference type="SUPFAM" id="SSF46689">
    <property type="entry name" value="Homeodomain-like"/>
    <property type="match status" value="1"/>
</dbReference>
<reference evidence="6 7" key="1">
    <citation type="submission" date="2020-10" db="EMBL/GenBank/DDBJ databases">
        <title>Phylogeny of dyella-like bacteria.</title>
        <authorList>
            <person name="Fu J."/>
        </authorList>
    </citation>
    <scope>NUCLEOTIDE SEQUENCE [LARGE SCALE GENOMIC DNA]</scope>
    <source>
        <strain evidence="6 7">DHG40</strain>
    </source>
</reference>
<dbReference type="InterPro" id="IPR009057">
    <property type="entry name" value="Homeodomain-like_sf"/>
</dbReference>
<gene>
    <name evidence="6" type="ORF">ISP18_00980</name>
</gene>
<evidence type="ECO:0000256" key="2">
    <source>
        <dbReference type="ARBA" id="ARBA00023125"/>
    </source>
</evidence>
<dbReference type="PRINTS" id="PR00455">
    <property type="entry name" value="HTHTETR"/>
</dbReference>
<name>A0ABW8IFR8_9GAMM</name>
<evidence type="ECO:0000313" key="7">
    <source>
        <dbReference type="Proteomes" id="UP001620409"/>
    </source>
</evidence>
<dbReference type="InterPro" id="IPR036271">
    <property type="entry name" value="Tet_transcr_reg_TetR-rel_C_sf"/>
</dbReference>
<dbReference type="EMBL" id="JADIKI010000021">
    <property type="protein sequence ID" value="MFK2853166.1"/>
    <property type="molecule type" value="Genomic_DNA"/>
</dbReference>
<keyword evidence="2 4" id="KW-0238">DNA-binding</keyword>
<dbReference type="PANTHER" id="PTHR47506">
    <property type="entry name" value="TRANSCRIPTIONAL REGULATORY PROTEIN"/>
    <property type="match status" value="1"/>
</dbReference>
<dbReference type="Gene3D" id="1.10.357.10">
    <property type="entry name" value="Tetracycline Repressor, domain 2"/>
    <property type="match status" value="1"/>
</dbReference>
<sequence length="188" mass="20294">MEQNRARIVDAATNLFRQHGVAAVGVADIMKAAGMTQGGFYKHFPSKDALAAEACTVAFTRSVDVWKEKAKTESDGGTAALRELVTYYFAPKSPERTCPMVALSQDAAASDAPDDPLRIAYSQGAHRLFDAFAEVAATHTGAPMSREKVMMIFAAMVGANFLTRAIGEDPWMVEMKSLVLSSIDTKQL</sequence>
<dbReference type="Proteomes" id="UP001620409">
    <property type="component" value="Unassembled WGS sequence"/>
</dbReference>
<protein>
    <submittedName>
        <fullName evidence="6">TetR/AcrR family transcriptional regulator</fullName>
    </submittedName>
</protein>
<keyword evidence="1" id="KW-0805">Transcription regulation</keyword>
<dbReference type="SUPFAM" id="SSF48498">
    <property type="entry name" value="Tetracyclin repressor-like, C-terminal domain"/>
    <property type="match status" value="1"/>
</dbReference>
<evidence type="ECO:0000256" key="1">
    <source>
        <dbReference type="ARBA" id="ARBA00023015"/>
    </source>
</evidence>
<evidence type="ECO:0000256" key="4">
    <source>
        <dbReference type="PROSITE-ProRule" id="PRU00335"/>
    </source>
</evidence>